<dbReference type="Pfam" id="PF20578">
    <property type="entry name" value="aBig_2"/>
    <property type="match status" value="1"/>
</dbReference>
<dbReference type="AlphaFoldDB" id="A0A315ZRV9"/>
<organism evidence="4 5">
    <name type="scientific">Faecalicatena contorta</name>
    <dbReference type="NCBI Taxonomy" id="39482"/>
    <lineage>
        <taxon>Bacteria</taxon>
        <taxon>Bacillati</taxon>
        <taxon>Bacillota</taxon>
        <taxon>Clostridia</taxon>
        <taxon>Lachnospirales</taxon>
        <taxon>Lachnospiraceae</taxon>
        <taxon>Faecalicatena</taxon>
    </lineage>
</organism>
<name>A0A315ZRV9_9FIRM</name>
<dbReference type="GO" id="GO:0005975">
    <property type="term" value="P:carbohydrate metabolic process"/>
    <property type="evidence" value="ECO:0007669"/>
    <property type="project" value="InterPro"/>
</dbReference>
<dbReference type="SUPFAM" id="SSF48208">
    <property type="entry name" value="Six-hairpin glycosidases"/>
    <property type="match status" value="1"/>
</dbReference>
<dbReference type="InterPro" id="IPR046780">
    <property type="entry name" value="aBig_2"/>
</dbReference>
<accession>A0A315ZRV9</accession>
<evidence type="ECO:0000313" key="5">
    <source>
        <dbReference type="Proteomes" id="UP000254051"/>
    </source>
</evidence>
<gene>
    <name evidence="4" type="ORF">SAMN05216529_11942</name>
</gene>
<dbReference type="InterPro" id="IPR012878">
    <property type="entry name" value="Beta-AFase-like_GH127_cat"/>
</dbReference>
<dbReference type="Proteomes" id="UP000254051">
    <property type="component" value="Unassembled WGS sequence"/>
</dbReference>
<evidence type="ECO:0000259" key="3">
    <source>
        <dbReference type="Pfam" id="PF20736"/>
    </source>
</evidence>
<proteinExistence type="predicted"/>
<reference evidence="5" key="1">
    <citation type="submission" date="2017-07" db="EMBL/GenBank/DDBJ databases">
        <authorList>
            <person name="Varghese N."/>
            <person name="Submissions S."/>
        </authorList>
    </citation>
    <scope>NUCLEOTIDE SEQUENCE [LARGE SCALE GENOMIC DNA]</scope>
    <source>
        <strain evidence="5">NLAE-zl-C134</strain>
    </source>
</reference>
<protein>
    <recommendedName>
        <fullName evidence="6">Non-reducing end beta-L-arabinofuranosidase</fullName>
    </recommendedName>
</protein>
<evidence type="ECO:0008006" key="6">
    <source>
        <dbReference type="Google" id="ProtNLM"/>
    </source>
</evidence>
<dbReference type="EMBL" id="UHJJ01000019">
    <property type="protein sequence ID" value="SUQ15994.1"/>
    <property type="molecule type" value="Genomic_DNA"/>
</dbReference>
<evidence type="ECO:0000259" key="2">
    <source>
        <dbReference type="Pfam" id="PF20578"/>
    </source>
</evidence>
<dbReference type="PANTHER" id="PTHR31151:SF0">
    <property type="entry name" value="PROLINE-TRNA LIGASE (DUF1680)"/>
    <property type="match status" value="1"/>
</dbReference>
<evidence type="ECO:0000259" key="1">
    <source>
        <dbReference type="Pfam" id="PF07944"/>
    </source>
</evidence>
<dbReference type="InterPro" id="IPR049046">
    <property type="entry name" value="Beta-AFase-like_GH127_middle"/>
</dbReference>
<feature type="domain" description="Non-reducing end beta-L-arabinofuranosidase-like GH127 middle" evidence="3">
    <location>
        <begin position="612"/>
        <end position="706"/>
    </location>
</feature>
<sequence length="809" mass="92870">MELTDREVVQKDAEALYIGNINTVEADLTLPVRGKYGAHICWKSEQEHYITPEGRVTRPSYGTGNRTVKLTAFLTYGSAAKEREFKVTLLEKKKEMQVLEVYPIQLEGQINNVCYLPFYVPVRTEDGYLMHEVIWGCGTGFQSEEIGIHEVTGYLKDRKWKNPKDGETGKIPAVAYVHILEKKNGKEYIPEGGNTEAAGRTSMENAVKVTSLADGKDRNITLAGENEFFKAQERMLTFLLGADDDQMLYNFRKEAGLDTKEASPMIGWDSPDCLVRGHTTGHYLSALALCFRATGETRILEKAGYMVESLGQCQKALSEQKGYHPGFLSAYPEEQFDLLEVYTPYPEIWAPYYTLHKILAGLLDCEKWAGIAEALEIADKIGEWIFRRLTRLNEGQRMKMWSIYIAGEFGGINESLAELYLRTGKEIHLQSAEMFDNDRLFLPMEMKQDALDGMHANQHIPQVIGAMKIYEASGDRKYYDIAKFFWESVTSGHCYAIGGTGETEMFHGKNRIGSFLTENTAESCASYNMLKLTKLLYQYEPLASYMDYYERTMQNHILASLDKEPSGETVYFLPLGPGFSKKFERENTCCHGTGMENHFKYIESIYFRDRDTLYVNLFLESKAYWREHGISIRQEVQEERPGEITLYLQRENQESEREEYKSQTPEGRKCHLKIRRPYWCAGEHRVTVNGKTKICPVQEDGYLNLTIWDGEWKGAESGISILIHFPCSLRLEPAPDNAELAALAYGPYILAALSRKDDYLNLPLREDTLEELFTREERPLTFQYETLKFIPLYQVSSEAYHVYFRWKSC</sequence>
<dbReference type="Pfam" id="PF20736">
    <property type="entry name" value="Glyco_hydro127M"/>
    <property type="match status" value="1"/>
</dbReference>
<evidence type="ECO:0000313" key="4">
    <source>
        <dbReference type="EMBL" id="SUQ15994.1"/>
    </source>
</evidence>
<dbReference type="InterPro" id="IPR008928">
    <property type="entry name" value="6-hairpin_glycosidase_sf"/>
</dbReference>
<dbReference type="Pfam" id="PF07944">
    <property type="entry name" value="Beta-AFase-like_GH127_cat"/>
    <property type="match status" value="1"/>
</dbReference>
<feature type="domain" description="Atrophied bacterial Ig" evidence="2">
    <location>
        <begin position="9"/>
        <end position="91"/>
    </location>
</feature>
<feature type="domain" description="Non-reducing end beta-L-arabinofuranosidase-like GH127 catalytic" evidence="1">
    <location>
        <begin position="227"/>
        <end position="601"/>
    </location>
</feature>
<keyword evidence="5" id="KW-1185">Reference proteome</keyword>
<dbReference type="PANTHER" id="PTHR31151">
    <property type="entry name" value="PROLINE-TRNA LIGASE (DUF1680)"/>
    <property type="match status" value="1"/>
</dbReference>